<dbReference type="InterPro" id="IPR036890">
    <property type="entry name" value="HATPase_C_sf"/>
</dbReference>
<keyword evidence="7" id="KW-0418">Kinase</keyword>
<dbReference type="InterPro" id="IPR036097">
    <property type="entry name" value="HisK_dim/P_sf"/>
</dbReference>
<dbReference type="Proteomes" id="UP000468388">
    <property type="component" value="Unassembled WGS sequence"/>
</dbReference>
<evidence type="ECO:0000259" key="6">
    <source>
        <dbReference type="PROSITE" id="PS50109"/>
    </source>
</evidence>
<keyword evidence="3" id="KW-0597">Phosphoprotein</keyword>
<evidence type="ECO:0000256" key="4">
    <source>
        <dbReference type="SAM" id="Coils"/>
    </source>
</evidence>
<dbReference type="PANTHER" id="PTHR43547">
    <property type="entry name" value="TWO-COMPONENT HISTIDINE KINASE"/>
    <property type="match status" value="1"/>
</dbReference>
<gene>
    <name evidence="7" type="ORF">GO495_27550</name>
</gene>
<evidence type="ECO:0000256" key="2">
    <source>
        <dbReference type="ARBA" id="ARBA00012438"/>
    </source>
</evidence>
<keyword evidence="7" id="KW-0808">Transferase</keyword>
<comment type="caution">
    <text evidence="7">The sequence shown here is derived from an EMBL/GenBank/DDBJ whole genome shotgun (WGS) entry which is preliminary data.</text>
</comment>
<keyword evidence="5" id="KW-0812">Transmembrane</keyword>
<organism evidence="7 8">
    <name type="scientific">Chitinophaga oryziterrae</name>
    <dbReference type="NCBI Taxonomy" id="1031224"/>
    <lineage>
        <taxon>Bacteria</taxon>
        <taxon>Pseudomonadati</taxon>
        <taxon>Bacteroidota</taxon>
        <taxon>Chitinophagia</taxon>
        <taxon>Chitinophagales</taxon>
        <taxon>Chitinophagaceae</taxon>
        <taxon>Chitinophaga</taxon>
    </lineage>
</organism>
<dbReference type="AlphaFoldDB" id="A0A6N8JGN4"/>
<dbReference type="EMBL" id="WRXO01000011">
    <property type="protein sequence ID" value="MVT44380.1"/>
    <property type="molecule type" value="Genomic_DNA"/>
</dbReference>
<feature type="transmembrane region" description="Helical" evidence="5">
    <location>
        <begin position="106"/>
        <end position="122"/>
    </location>
</feature>
<reference evidence="7 8" key="1">
    <citation type="submission" date="2019-12" db="EMBL/GenBank/DDBJ databases">
        <title>The draft genomic sequence of strain Chitinophaga oryziterrae JCM 16595.</title>
        <authorList>
            <person name="Zhang X."/>
        </authorList>
    </citation>
    <scope>NUCLEOTIDE SEQUENCE [LARGE SCALE GENOMIC DNA]</scope>
    <source>
        <strain evidence="7 8">JCM 16595</strain>
    </source>
</reference>
<comment type="catalytic activity">
    <reaction evidence="1">
        <text>ATP + protein L-histidine = ADP + protein N-phospho-L-histidine.</text>
        <dbReference type="EC" id="2.7.13.3"/>
    </reaction>
</comment>
<proteinExistence type="predicted"/>
<dbReference type="SUPFAM" id="SSF55874">
    <property type="entry name" value="ATPase domain of HSP90 chaperone/DNA topoisomerase II/histidine kinase"/>
    <property type="match status" value="1"/>
</dbReference>
<name>A0A6N8JGN4_9BACT</name>
<feature type="transmembrane region" description="Helical" evidence="5">
    <location>
        <begin position="52"/>
        <end position="72"/>
    </location>
</feature>
<dbReference type="Pfam" id="PF02518">
    <property type="entry name" value="HATPase_c"/>
    <property type="match status" value="1"/>
</dbReference>
<dbReference type="Pfam" id="PF00512">
    <property type="entry name" value="HisKA"/>
    <property type="match status" value="1"/>
</dbReference>
<feature type="domain" description="Histidine kinase" evidence="6">
    <location>
        <begin position="223"/>
        <end position="438"/>
    </location>
</feature>
<protein>
    <recommendedName>
        <fullName evidence="2">histidine kinase</fullName>
        <ecNumber evidence="2">2.7.13.3</ecNumber>
    </recommendedName>
</protein>
<feature type="coiled-coil region" evidence="4">
    <location>
        <begin position="186"/>
        <end position="223"/>
    </location>
</feature>
<keyword evidence="8" id="KW-1185">Reference proteome</keyword>
<evidence type="ECO:0000313" key="8">
    <source>
        <dbReference type="Proteomes" id="UP000468388"/>
    </source>
</evidence>
<feature type="transmembrane region" description="Helical" evidence="5">
    <location>
        <begin position="129"/>
        <end position="148"/>
    </location>
</feature>
<dbReference type="InterPro" id="IPR004358">
    <property type="entry name" value="Sig_transdc_His_kin-like_C"/>
</dbReference>
<dbReference type="PANTHER" id="PTHR43547:SF2">
    <property type="entry name" value="HYBRID SIGNAL TRANSDUCTION HISTIDINE KINASE C"/>
    <property type="match status" value="1"/>
</dbReference>
<dbReference type="CDD" id="cd00075">
    <property type="entry name" value="HATPase"/>
    <property type="match status" value="1"/>
</dbReference>
<dbReference type="RefSeq" id="WP_157303176.1">
    <property type="nucleotide sequence ID" value="NZ_BAAAZB010000036.1"/>
</dbReference>
<evidence type="ECO:0000256" key="3">
    <source>
        <dbReference type="ARBA" id="ARBA00022553"/>
    </source>
</evidence>
<dbReference type="Gene3D" id="1.10.287.130">
    <property type="match status" value="1"/>
</dbReference>
<dbReference type="EC" id="2.7.13.3" evidence="2"/>
<evidence type="ECO:0000313" key="7">
    <source>
        <dbReference type="EMBL" id="MVT44380.1"/>
    </source>
</evidence>
<keyword evidence="5" id="KW-1133">Transmembrane helix</keyword>
<feature type="transmembrane region" description="Helical" evidence="5">
    <location>
        <begin position="168"/>
        <end position="185"/>
    </location>
</feature>
<dbReference type="PRINTS" id="PR00344">
    <property type="entry name" value="BCTRLSENSOR"/>
</dbReference>
<dbReference type="Gene3D" id="3.30.565.10">
    <property type="entry name" value="Histidine kinase-like ATPase, C-terminal domain"/>
    <property type="match status" value="1"/>
</dbReference>
<dbReference type="CDD" id="cd00082">
    <property type="entry name" value="HisKA"/>
    <property type="match status" value="1"/>
</dbReference>
<dbReference type="SMART" id="SM00388">
    <property type="entry name" value="HisKA"/>
    <property type="match status" value="1"/>
</dbReference>
<dbReference type="SMART" id="SM00387">
    <property type="entry name" value="HATPase_c"/>
    <property type="match status" value="1"/>
</dbReference>
<keyword evidence="5" id="KW-0472">Membrane</keyword>
<dbReference type="InterPro" id="IPR005467">
    <property type="entry name" value="His_kinase_dom"/>
</dbReference>
<dbReference type="PROSITE" id="PS50109">
    <property type="entry name" value="HIS_KIN"/>
    <property type="match status" value="1"/>
</dbReference>
<feature type="transmembrane region" description="Helical" evidence="5">
    <location>
        <begin position="28"/>
        <end position="46"/>
    </location>
</feature>
<evidence type="ECO:0000256" key="5">
    <source>
        <dbReference type="SAM" id="Phobius"/>
    </source>
</evidence>
<dbReference type="GO" id="GO:0000155">
    <property type="term" value="F:phosphorelay sensor kinase activity"/>
    <property type="evidence" value="ECO:0007669"/>
    <property type="project" value="InterPro"/>
</dbReference>
<dbReference type="SUPFAM" id="SSF47384">
    <property type="entry name" value="Homodimeric domain of signal transducing histidine kinase"/>
    <property type="match status" value="1"/>
</dbReference>
<dbReference type="OrthoDB" id="9810447at2"/>
<evidence type="ECO:0000256" key="1">
    <source>
        <dbReference type="ARBA" id="ARBA00000085"/>
    </source>
</evidence>
<dbReference type="InterPro" id="IPR003661">
    <property type="entry name" value="HisK_dim/P_dom"/>
</dbReference>
<feature type="transmembrane region" description="Helical" evidence="5">
    <location>
        <begin position="79"/>
        <end position="100"/>
    </location>
</feature>
<accession>A0A6N8JGN4</accession>
<dbReference type="InterPro" id="IPR003594">
    <property type="entry name" value="HATPase_dom"/>
</dbReference>
<sequence length="448" mass="50906">MHRVLRILTNYWESLVGDPATFSLEHRAFNSISVITMALLAILLPFNIILGLTMVSIIVAALMVLQLFFFYLSRHRHIYGISMLVYVIVSYVTLIATYYLNSGSHGPALLLFFLTFNLLIAFSPRNRHWIWACLHVLLPMILLTREYLHPSWIKDNYMSAENRYIDILSSYVITLVCTYLITNYLRNNYDREKRNAEERADKIDKQNVNLEQLNQKKDKLFSIIAHDLQSPLNSIITTLHLIAEYDLKEDEKKMLGDELLTLTKNTSNMLTNLLTWSKMQMDGRGVRLSDVHVYDVVERVLSIQKILADKKSVSLISRVDPSVYVTADNNMLELIIRNLVNNAIKFTPTGGQVSISLELTDTHCQVMVTDNGIGIDPGQKEEIFSLRTQSTYGTNNEKGIGLGLVLCRELLALQDGELWYESTPGQGTTFYASIPITETAANNGRLSA</sequence>
<keyword evidence="4" id="KW-0175">Coiled coil</keyword>